<feature type="domain" description="GmrSD restriction endonucleases N-terminal" evidence="1">
    <location>
        <begin position="4"/>
        <end position="212"/>
    </location>
</feature>
<dbReference type="InterPro" id="IPR004919">
    <property type="entry name" value="GmrSD_N"/>
</dbReference>
<keyword evidence="4" id="KW-1185">Reference proteome</keyword>
<evidence type="ECO:0000313" key="3">
    <source>
        <dbReference type="EMBL" id="NIZ68630.1"/>
    </source>
</evidence>
<comment type="caution">
    <text evidence="3">The sequence shown here is derived from an EMBL/GenBank/DDBJ whole genome shotgun (WGS) entry which is preliminary data.</text>
</comment>
<sequence length="630" mass="74634">MTTLSDLVNCYDQLIVPDFQRAYSWDKKHYTRFLKDIEEALDDSRAGIATKGIPYYYGHFLMLKESGRNDGQMIDGQQRLTTVALFLASIHRHNLSAKTVSFIQKFLDKFHTVAYDQEFFSSLIKVKDVDAKELKVRETTLSAERLSAAYRYFSKQLQERESTEIDTMVAVLASAQVTIHEIENLIEATHIFTFQNDRGKVLTELEKVKAFVAFQYYRNGADFVRLKRFYDRFTNIYQNIEKIRIGVNVEENLEDSDGSDKLAKLGLNEDQVLYACLDAFYFHFEKNKRSFEEHFSDAVGKSLKNDKVAIMEYLDTFTAHLEKAFKTLLDFSDYLKDEGQFSVAKSVTILSKGESFYPFFFLQNELEPFNKNKISFAYQQLFFAFEQLLVRVNCVNHSKRFEHGFLRDWMRWWLDSKEHHGSVAEYMWHFLNRLYINSFEVEGEWQHPYALGESVVYEKLLRRPHGSIVYYILWRWELQLRAEQGLELIRWEDMPKSIEHIAPQSLNRNLEIEGYSFWSDINFDKEKDLEVFYDRLYGWGNLTLVAKSLNSELSNKSFKEKQECVQACITKDNHPSLAQYHGVFVEYNKRRSWKRSALEDRQKQIVDFITHSYLNWMVWKEYYNPEEMPS</sequence>
<organism evidence="3 4">
    <name type="scientific">Entomospira culicis</name>
    <dbReference type="NCBI Taxonomy" id="2719989"/>
    <lineage>
        <taxon>Bacteria</taxon>
        <taxon>Pseudomonadati</taxon>
        <taxon>Spirochaetota</taxon>
        <taxon>Spirochaetia</taxon>
        <taxon>Spirochaetales</taxon>
        <taxon>Spirochaetaceae</taxon>
        <taxon>Entomospira</taxon>
    </lineage>
</organism>
<proteinExistence type="predicted"/>
<dbReference type="Proteomes" id="UP000778951">
    <property type="component" value="Unassembled WGS sequence"/>
</dbReference>
<accession>A0A968KTZ0</accession>
<dbReference type="PANTHER" id="PTHR35149">
    <property type="entry name" value="SLL5132 PROTEIN"/>
    <property type="match status" value="1"/>
</dbReference>
<name>A0A968KTZ0_9SPIO</name>
<dbReference type="PANTHER" id="PTHR35149:SF1">
    <property type="entry name" value="DUF5655 DOMAIN-CONTAINING PROTEIN"/>
    <property type="match status" value="1"/>
</dbReference>
<feature type="domain" description="GmrSD restriction endonucleases C-terminal" evidence="2">
    <location>
        <begin position="466"/>
        <end position="606"/>
    </location>
</feature>
<evidence type="ECO:0000259" key="1">
    <source>
        <dbReference type="Pfam" id="PF03235"/>
    </source>
</evidence>
<dbReference type="AlphaFoldDB" id="A0A968KTZ0"/>
<gene>
    <name evidence="3" type="ORF">HCT48_00130</name>
</gene>
<dbReference type="Pfam" id="PF07510">
    <property type="entry name" value="GmrSD_C"/>
    <property type="match status" value="1"/>
</dbReference>
<reference evidence="3" key="1">
    <citation type="submission" date="2020-03" db="EMBL/GenBank/DDBJ databases">
        <title>Spirochaetal bacteria isolated from arthropods constitute a novel genus Entomospira genus novum within the order Spirochaetales.</title>
        <authorList>
            <person name="Grana-Miraglia L."/>
            <person name="Sikutova S."/>
            <person name="Fingerle V."/>
            <person name="Sing A."/>
            <person name="Castillo-Ramirez S."/>
            <person name="Margos G."/>
            <person name="Rudolf I."/>
        </authorList>
    </citation>
    <scope>NUCLEOTIDE SEQUENCE</scope>
    <source>
        <strain evidence="3">BR149</strain>
    </source>
</reference>
<evidence type="ECO:0000313" key="4">
    <source>
        <dbReference type="Proteomes" id="UP000778951"/>
    </source>
</evidence>
<dbReference type="InterPro" id="IPR011089">
    <property type="entry name" value="GmrSD_C"/>
</dbReference>
<protein>
    <submittedName>
        <fullName evidence="3">DUF262 domain-containing protein</fullName>
    </submittedName>
</protein>
<dbReference type="Pfam" id="PF03235">
    <property type="entry name" value="GmrSD_N"/>
    <property type="match status" value="1"/>
</dbReference>
<dbReference type="RefSeq" id="WP_167694702.1">
    <property type="nucleotide sequence ID" value="NZ_CP118181.1"/>
</dbReference>
<dbReference type="EMBL" id="JAATLM010000001">
    <property type="protein sequence ID" value="NIZ68630.1"/>
    <property type="molecule type" value="Genomic_DNA"/>
</dbReference>
<evidence type="ECO:0000259" key="2">
    <source>
        <dbReference type="Pfam" id="PF07510"/>
    </source>
</evidence>